<evidence type="ECO:0000313" key="2">
    <source>
        <dbReference type="Proteomes" id="UP001164745"/>
    </source>
</evidence>
<name>A0ABY7BLE7_9FIRM</name>
<organism evidence="1 2">
    <name type="scientific">Caldicellulosiruptor naganoensis</name>
    <dbReference type="NCBI Taxonomy" id="29324"/>
    <lineage>
        <taxon>Bacteria</taxon>
        <taxon>Bacillati</taxon>
        <taxon>Bacillota</taxon>
        <taxon>Bacillota incertae sedis</taxon>
        <taxon>Caldicellulosiruptorales</taxon>
        <taxon>Caldicellulosiruptoraceae</taxon>
        <taxon>Caldicellulosiruptor</taxon>
    </lineage>
</organism>
<accession>A0ABY7BLE7</accession>
<protein>
    <submittedName>
        <fullName evidence="1">Uncharacterized protein</fullName>
    </submittedName>
</protein>
<gene>
    <name evidence="1" type="ORF">OTJ99_001155</name>
</gene>
<dbReference type="InterPro" id="IPR029061">
    <property type="entry name" value="THDP-binding"/>
</dbReference>
<proteinExistence type="predicted"/>
<dbReference type="SUPFAM" id="SSF52518">
    <property type="entry name" value="Thiamin diphosphate-binding fold (THDP-binding)"/>
    <property type="match status" value="1"/>
</dbReference>
<dbReference type="Proteomes" id="UP001164745">
    <property type="component" value="Chromosome"/>
</dbReference>
<dbReference type="Gene3D" id="3.40.50.970">
    <property type="match status" value="1"/>
</dbReference>
<sequence>MIFYVGWSVNDKVALEIAAGASLAGARSVVTMKQVELNVAADPLLSLSIIGIEGGFDCICCR</sequence>
<dbReference type="EMBL" id="CP113864">
    <property type="protein sequence ID" value="WAM32580.1"/>
    <property type="molecule type" value="Genomic_DNA"/>
</dbReference>
<evidence type="ECO:0000313" key="1">
    <source>
        <dbReference type="EMBL" id="WAM32580.1"/>
    </source>
</evidence>
<keyword evidence="2" id="KW-1185">Reference proteome</keyword>
<reference evidence="1" key="1">
    <citation type="submission" date="2022-12" db="EMBL/GenBank/DDBJ databases">
        <authorList>
            <person name="Bing R.G."/>
            <person name="Willard D.J."/>
            <person name="Manesh M.J.H."/>
            <person name="Laemthong T."/>
            <person name="Crosby J.R."/>
            <person name="Kelly R.M."/>
        </authorList>
    </citation>
    <scope>NUCLEOTIDE SEQUENCE</scope>
    <source>
        <strain evidence="1">DSM 8991</strain>
    </source>
</reference>
<dbReference type="RefSeq" id="WP_045164895.1">
    <property type="nucleotide sequence ID" value="NZ_CP113864.1"/>
</dbReference>